<organism evidence="10 11">
    <name type="scientific">Streptomyces arboris</name>
    <dbReference type="NCBI Taxonomy" id="2600619"/>
    <lineage>
        <taxon>Bacteria</taxon>
        <taxon>Bacillati</taxon>
        <taxon>Actinomycetota</taxon>
        <taxon>Actinomycetes</taxon>
        <taxon>Kitasatosporales</taxon>
        <taxon>Streptomycetaceae</taxon>
        <taxon>Streptomyces</taxon>
    </lineage>
</organism>
<comment type="pathway">
    <text evidence="8">Purine metabolism; 7-cyano-7-deazaguanine biosynthesis.</text>
</comment>
<feature type="binding site" evidence="8">
    <location>
        <position position="48"/>
    </location>
    <ligand>
        <name>[4Fe-4S] cluster</name>
        <dbReference type="ChEBI" id="CHEBI:49883"/>
        <note>4Fe-4S-S-AdoMet</note>
    </ligand>
</feature>
<dbReference type="GO" id="GO:0008616">
    <property type="term" value="P:tRNA queuosine(34) biosynthetic process"/>
    <property type="evidence" value="ECO:0007669"/>
    <property type="project" value="UniProtKB-UniRule"/>
</dbReference>
<keyword evidence="8" id="KW-0671">Queuosine biosynthesis</keyword>
<feature type="binding site" evidence="8">
    <location>
        <position position="53"/>
    </location>
    <ligand>
        <name>Mg(2+)</name>
        <dbReference type="ChEBI" id="CHEBI:18420"/>
    </ligand>
</feature>
<evidence type="ECO:0000259" key="9">
    <source>
        <dbReference type="Pfam" id="PF04055"/>
    </source>
</evidence>
<dbReference type="InterPro" id="IPR058240">
    <property type="entry name" value="rSAM_sf"/>
</dbReference>
<comment type="cofactor">
    <cofactor evidence="8">
        <name>S-adenosyl-L-methionine</name>
        <dbReference type="ChEBI" id="CHEBI:59789"/>
    </cofactor>
    <text evidence="8">Binds 1 S-adenosyl-L-methionine per subunit.</text>
</comment>
<dbReference type="InterPro" id="IPR013785">
    <property type="entry name" value="Aldolase_TIM"/>
</dbReference>
<evidence type="ECO:0000256" key="4">
    <source>
        <dbReference type="ARBA" id="ARBA00022842"/>
    </source>
</evidence>
<feature type="binding site" evidence="8">
    <location>
        <position position="51"/>
    </location>
    <ligand>
        <name>[4Fe-4S] cluster</name>
        <dbReference type="ChEBI" id="CHEBI:49883"/>
        <note>4Fe-4S-S-AdoMet</note>
    </ligand>
</feature>
<dbReference type="AlphaFoldDB" id="A0A5N5EDU3"/>
<dbReference type="InterPro" id="IPR007197">
    <property type="entry name" value="rSAM"/>
</dbReference>
<evidence type="ECO:0000256" key="5">
    <source>
        <dbReference type="ARBA" id="ARBA00023004"/>
    </source>
</evidence>
<comment type="caution">
    <text evidence="10">The sequence shown here is derived from an EMBL/GenBank/DDBJ whole genome shotgun (WGS) entry which is preliminary data.</text>
</comment>
<dbReference type="SUPFAM" id="SSF102114">
    <property type="entry name" value="Radical SAM enzymes"/>
    <property type="match status" value="1"/>
</dbReference>
<keyword evidence="5 8" id="KW-0408">Iron</keyword>
<dbReference type="Gene3D" id="3.20.20.70">
    <property type="entry name" value="Aldolase class I"/>
    <property type="match status" value="1"/>
</dbReference>
<evidence type="ECO:0000256" key="8">
    <source>
        <dbReference type="HAMAP-Rule" id="MF_00917"/>
    </source>
</evidence>
<dbReference type="GO" id="GO:0000287">
    <property type="term" value="F:magnesium ion binding"/>
    <property type="evidence" value="ECO:0007669"/>
    <property type="project" value="UniProtKB-UniRule"/>
</dbReference>
<name>A0A5N5EDU3_9ACTN</name>
<evidence type="ECO:0000256" key="1">
    <source>
        <dbReference type="ARBA" id="ARBA00022485"/>
    </source>
</evidence>
<evidence type="ECO:0000313" key="11">
    <source>
        <dbReference type="Proteomes" id="UP000326907"/>
    </source>
</evidence>
<evidence type="ECO:0000256" key="2">
    <source>
        <dbReference type="ARBA" id="ARBA00022691"/>
    </source>
</evidence>
<keyword evidence="7 8" id="KW-0456">Lyase</keyword>
<dbReference type="PANTHER" id="PTHR42836:SF1">
    <property type="entry name" value="7-CARBOXY-7-DEAZAGUANINE SYNTHASE"/>
    <property type="match status" value="1"/>
</dbReference>
<keyword evidence="11" id="KW-1185">Reference proteome</keyword>
<dbReference type="EMBL" id="VYUA01000056">
    <property type="protein sequence ID" value="KAB2588183.1"/>
    <property type="molecule type" value="Genomic_DNA"/>
</dbReference>
<dbReference type="Pfam" id="PF04055">
    <property type="entry name" value="Radical_SAM"/>
    <property type="match status" value="1"/>
</dbReference>
<evidence type="ECO:0000313" key="10">
    <source>
        <dbReference type="EMBL" id="KAB2588183.1"/>
    </source>
</evidence>
<dbReference type="GO" id="GO:1904047">
    <property type="term" value="F:S-adenosyl-L-methionine binding"/>
    <property type="evidence" value="ECO:0007669"/>
    <property type="project" value="UniProtKB-UniRule"/>
</dbReference>
<reference evidence="10 11" key="1">
    <citation type="submission" date="2019-09" db="EMBL/GenBank/DDBJ databases">
        <authorList>
            <person name="Liu P."/>
        </authorList>
    </citation>
    <scope>NUCLEOTIDE SEQUENCE [LARGE SCALE GENOMIC DNA]</scope>
    <source>
        <strain evidence="10 11">TRM68085</strain>
    </source>
</reference>
<feature type="binding site" evidence="8">
    <location>
        <position position="40"/>
    </location>
    <ligand>
        <name>substrate</name>
    </ligand>
</feature>
<feature type="binding site" evidence="8">
    <location>
        <position position="95"/>
    </location>
    <ligand>
        <name>S-adenosyl-L-methionine</name>
        <dbReference type="ChEBI" id="CHEBI:59789"/>
    </ligand>
</feature>
<dbReference type="EC" id="4.3.99.3" evidence="8"/>
<comment type="subunit">
    <text evidence="8">Homodimer.</text>
</comment>
<dbReference type="InterPro" id="IPR024924">
    <property type="entry name" value="7-CO-7-deazaguanine_synth-like"/>
</dbReference>
<feature type="binding site" evidence="8">
    <location>
        <position position="93"/>
    </location>
    <ligand>
        <name>substrate</name>
    </ligand>
</feature>
<dbReference type="HAMAP" id="MF_00917">
    <property type="entry name" value="QueE"/>
    <property type="match status" value="1"/>
</dbReference>
<evidence type="ECO:0000256" key="7">
    <source>
        <dbReference type="ARBA" id="ARBA00023239"/>
    </source>
</evidence>
<feature type="binding site" evidence="8">
    <location>
        <begin position="141"/>
        <end position="143"/>
    </location>
    <ligand>
        <name>S-adenosyl-L-methionine</name>
        <dbReference type="ChEBI" id="CHEBI:59789"/>
    </ligand>
</feature>
<feature type="binding site" evidence="8">
    <location>
        <begin position="25"/>
        <end position="27"/>
    </location>
    <ligand>
        <name>substrate</name>
    </ligand>
</feature>
<gene>
    <name evidence="8" type="primary">queE</name>
    <name evidence="10" type="ORF">F5983_33670</name>
</gene>
<keyword evidence="4 8" id="KW-0460">Magnesium</keyword>
<comment type="similarity">
    <text evidence="8">Belongs to the radical SAM superfamily. 7-carboxy-7-deazaguanine synthase family.</text>
</comment>
<keyword evidence="3 8" id="KW-0479">Metal-binding</keyword>
<dbReference type="UniPathway" id="UPA00391"/>
<comment type="function">
    <text evidence="8">Catalyzes the complex heterocyclic radical-mediated conversion of 6-carboxy-5,6,7,8-tetrahydropterin (CPH4) to 7-carboxy-7-deazaguanine (CDG), a step common to the biosynthetic pathways of all 7-deazapurine-containing compounds.</text>
</comment>
<dbReference type="GO" id="GO:0016840">
    <property type="term" value="F:carbon-nitrogen lyase activity"/>
    <property type="evidence" value="ECO:0007669"/>
    <property type="project" value="UniProtKB-UniRule"/>
</dbReference>
<dbReference type="PIRSF" id="PIRSF000370">
    <property type="entry name" value="QueE"/>
    <property type="match status" value="1"/>
</dbReference>
<comment type="caution">
    <text evidence="8">Lacks conserved residue(s) required for the propagation of feature annotation.</text>
</comment>
<sequence length="244" mass="26107">MTNPKSTGGLPAGSLPVQEIFGPVPQGEGPFMGRRACFVRFGRCNLHCPPCDSKATWDNSRYDLRETCPPRTVEDIVQAAAAHGAGPGLTILTGGEPLMWQRSTAWAQLLEELPGEIHVETNATIAPNPVTTRRVAHFSVSPKIGRMGAADPQKKRLVPTALSAFADLAQQGQAVFKFVAGDIGEVDEAAQVVRAFQLPQARVWIMPLGDDAASWATAGADIADHVMHLGFNLSGRLHLTLGVR</sequence>
<keyword evidence="2 8" id="KW-0949">S-adenosyl-L-methionine</keyword>
<dbReference type="RefSeq" id="WP_151513629.1">
    <property type="nucleotide sequence ID" value="NZ_VYUA01000056.1"/>
</dbReference>
<comment type="catalytic activity">
    <reaction evidence="8">
        <text>6-carboxy-5,6,7,8-tetrahydropterin + H(+) = 7-carboxy-7-carbaguanine + NH4(+)</text>
        <dbReference type="Rhea" id="RHEA:27974"/>
        <dbReference type="ChEBI" id="CHEBI:15378"/>
        <dbReference type="ChEBI" id="CHEBI:28938"/>
        <dbReference type="ChEBI" id="CHEBI:61032"/>
        <dbReference type="ChEBI" id="CHEBI:61036"/>
        <dbReference type="EC" id="4.3.99.3"/>
    </reaction>
</comment>
<comment type="cofactor">
    <cofactor evidence="8">
        <name>[4Fe-4S] cluster</name>
        <dbReference type="ChEBI" id="CHEBI:49883"/>
    </cofactor>
    <text evidence="8">Binds 1 [4Fe-4S] cluster. The cluster is coordinated with 3 cysteines and an exchangeable S-adenosyl-L-methionine.</text>
</comment>
<dbReference type="SFLD" id="SFLDS00029">
    <property type="entry name" value="Radical_SAM"/>
    <property type="match status" value="1"/>
</dbReference>
<dbReference type="Proteomes" id="UP000326907">
    <property type="component" value="Unassembled WGS sequence"/>
</dbReference>
<keyword evidence="6 8" id="KW-0411">Iron-sulfur</keyword>
<comment type="cofactor">
    <cofactor evidence="8">
        <name>Mg(2+)</name>
        <dbReference type="ChEBI" id="CHEBI:18420"/>
    </cofactor>
</comment>
<protein>
    <recommendedName>
        <fullName evidence="8">7-carboxy-7-deazaguanine synthase</fullName>
        <shortName evidence="8">CDG synthase</shortName>
        <ecNumber evidence="8">4.3.99.3</ecNumber>
    </recommendedName>
    <alternativeName>
        <fullName evidence="8">Queuosine biosynthesis protein QueE</fullName>
    </alternativeName>
</protein>
<feature type="binding site" evidence="8">
    <location>
        <position position="44"/>
    </location>
    <ligand>
        <name>[4Fe-4S] cluster</name>
        <dbReference type="ChEBI" id="CHEBI:49883"/>
        <note>4Fe-4S-S-AdoMet</note>
    </ligand>
</feature>
<keyword evidence="1 8" id="KW-0004">4Fe-4S</keyword>
<evidence type="ECO:0000256" key="6">
    <source>
        <dbReference type="ARBA" id="ARBA00023014"/>
    </source>
</evidence>
<dbReference type="PANTHER" id="PTHR42836">
    <property type="entry name" value="7-CARBOXY-7-DEAZAGUANINE SYNTHASE"/>
    <property type="match status" value="1"/>
</dbReference>
<accession>A0A5N5EDU3</accession>
<proteinExistence type="inferred from homology"/>
<evidence type="ECO:0000256" key="3">
    <source>
        <dbReference type="ARBA" id="ARBA00022723"/>
    </source>
</evidence>
<dbReference type="GO" id="GO:0051539">
    <property type="term" value="F:4 iron, 4 sulfur cluster binding"/>
    <property type="evidence" value="ECO:0007669"/>
    <property type="project" value="UniProtKB-UniRule"/>
</dbReference>
<feature type="domain" description="Radical SAM core" evidence="9">
    <location>
        <begin position="41"/>
        <end position="125"/>
    </location>
</feature>